<comment type="caution">
    <text evidence="1">The sequence shown here is derived from an EMBL/GenBank/DDBJ whole genome shotgun (WGS) entry which is preliminary data.</text>
</comment>
<gene>
    <name evidence="1" type="ORF">CUZ56_00030</name>
</gene>
<name>A0A433SFT1_9BURK</name>
<dbReference type="Proteomes" id="UP000286947">
    <property type="component" value="Unassembled WGS sequence"/>
</dbReference>
<evidence type="ECO:0000313" key="1">
    <source>
        <dbReference type="EMBL" id="RUS67556.1"/>
    </source>
</evidence>
<reference evidence="1 2" key="1">
    <citation type="submission" date="2018-01" db="EMBL/GenBank/DDBJ databases">
        <title>Saezia sanguinis gen. nov., sp. nov., in the order Burkholderiales isolated from human blood.</title>
        <authorList>
            <person name="Medina-Pascual M.J."/>
            <person name="Valdezate S."/>
            <person name="Monzon S."/>
            <person name="Cuesta I."/>
            <person name="Carrasco G."/>
            <person name="Villalon P."/>
            <person name="Saez-Nieto J.A."/>
        </authorList>
    </citation>
    <scope>NUCLEOTIDE SEQUENCE [LARGE SCALE GENOMIC DNA]</scope>
    <source>
        <strain evidence="1 2">CNM695-12</strain>
    </source>
</reference>
<dbReference type="RefSeq" id="WP_126977046.1">
    <property type="nucleotide sequence ID" value="NZ_PQSP01000001.1"/>
</dbReference>
<evidence type="ECO:0000313" key="2">
    <source>
        <dbReference type="Proteomes" id="UP000286947"/>
    </source>
</evidence>
<keyword evidence="2" id="KW-1185">Reference proteome</keyword>
<organism evidence="1 2">
    <name type="scientific">Saezia sanguinis</name>
    <dbReference type="NCBI Taxonomy" id="1965230"/>
    <lineage>
        <taxon>Bacteria</taxon>
        <taxon>Pseudomonadati</taxon>
        <taxon>Pseudomonadota</taxon>
        <taxon>Betaproteobacteria</taxon>
        <taxon>Burkholderiales</taxon>
        <taxon>Saeziaceae</taxon>
        <taxon>Saezia</taxon>
    </lineage>
</organism>
<proteinExistence type="predicted"/>
<dbReference type="EMBL" id="PQSP01000001">
    <property type="protein sequence ID" value="RUS67556.1"/>
    <property type="molecule type" value="Genomic_DNA"/>
</dbReference>
<sequence>MPTHLYISAATVRTDGSVQYVAVHQISNGILSSGHTFMGEHIAYLIDSGEAIVQSVHLLNKNEWLVGSEMIKTDHGKLFIEDNPAVTDTLPPLPISQA</sequence>
<accession>A0A433SFT1</accession>
<dbReference type="AlphaFoldDB" id="A0A433SFT1"/>
<protein>
    <submittedName>
        <fullName evidence="1">Uncharacterized protein</fullName>
    </submittedName>
</protein>